<organism evidence="2 3">
    <name type="scientific">Aldrovandia affinis</name>
    <dbReference type="NCBI Taxonomy" id="143900"/>
    <lineage>
        <taxon>Eukaryota</taxon>
        <taxon>Metazoa</taxon>
        <taxon>Chordata</taxon>
        <taxon>Craniata</taxon>
        <taxon>Vertebrata</taxon>
        <taxon>Euteleostomi</taxon>
        <taxon>Actinopterygii</taxon>
        <taxon>Neopterygii</taxon>
        <taxon>Teleostei</taxon>
        <taxon>Notacanthiformes</taxon>
        <taxon>Halosauridae</taxon>
        <taxon>Aldrovandia</taxon>
    </lineage>
</organism>
<feature type="region of interest" description="Disordered" evidence="1">
    <location>
        <begin position="31"/>
        <end position="52"/>
    </location>
</feature>
<reference evidence="2" key="1">
    <citation type="journal article" date="2023" name="Science">
        <title>Genome structures resolve the early diversification of teleost fishes.</title>
        <authorList>
            <person name="Parey E."/>
            <person name="Louis A."/>
            <person name="Montfort J."/>
            <person name="Bouchez O."/>
            <person name="Roques C."/>
            <person name="Iampietro C."/>
            <person name="Lluch J."/>
            <person name="Castinel A."/>
            <person name="Donnadieu C."/>
            <person name="Desvignes T."/>
            <person name="Floi Bucao C."/>
            <person name="Jouanno E."/>
            <person name="Wen M."/>
            <person name="Mejri S."/>
            <person name="Dirks R."/>
            <person name="Jansen H."/>
            <person name="Henkel C."/>
            <person name="Chen W.J."/>
            <person name="Zahm M."/>
            <person name="Cabau C."/>
            <person name="Klopp C."/>
            <person name="Thompson A.W."/>
            <person name="Robinson-Rechavi M."/>
            <person name="Braasch I."/>
            <person name="Lecointre G."/>
            <person name="Bobe J."/>
            <person name="Postlethwait J.H."/>
            <person name="Berthelot C."/>
            <person name="Roest Crollius H."/>
            <person name="Guiguen Y."/>
        </authorList>
    </citation>
    <scope>NUCLEOTIDE SEQUENCE</scope>
    <source>
        <strain evidence="2">NC1722</strain>
    </source>
</reference>
<dbReference type="AlphaFoldDB" id="A0AAD7S2P4"/>
<evidence type="ECO:0000256" key="1">
    <source>
        <dbReference type="SAM" id="MobiDB-lite"/>
    </source>
</evidence>
<gene>
    <name evidence="2" type="ORF">AAFF_G00058700</name>
</gene>
<comment type="caution">
    <text evidence="2">The sequence shown here is derived from an EMBL/GenBank/DDBJ whole genome shotgun (WGS) entry which is preliminary data.</text>
</comment>
<evidence type="ECO:0000313" key="2">
    <source>
        <dbReference type="EMBL" id="KAJ8393651.1"/>
    </source>
</evidence>
<dbReference type="EMBL" id="JAINUG010000135">
    <property type="protein sequence ID" value="KAJ8393651.1"/>
    <property type="molecule type" value="Genomic_DNA"/>
</dbReference>
<sequence>MERFLGSPLPRSDRKAFPGTSAVTRILKEAPAFPEPGPRPSHCVSQPPLRHDPRSTECHLFHAVVTPSSIHLASCTERGRSSAPESLVQSLIGSGSETAELIPAARLSSHSDALSSEAP</sequence>
<keyword evidence="3" id="KW-1185">Reference proteome</keyword>
<evidence type="ECO:0000313" key="3">
    <source>
        <dbReference type="Proteomes" id="UP001221898"/>
    </source>
</evidence>
<proteinExistence type="predicted"/>
<accession>A0AAD7S2P4</accession>
<protein>
    <submittedName>
        <fullName evidence="2">Uncharacterized protein</fullName>
    </submittedName>
</protein>
<dbReference type="Proteomes" id="UP001221898">
    <property type="component" value="Unassembled WGS sequence"/>
</dbReference>
<name>A0AAD7S2P4_9TELE</name>